<evidence type="ECO:0000256" key="1">
    <source>
        <dbReference type="SAM" id="MobiDB-lite"/>
    </source>
</evidence>
<feature type="compositionally biased region" description="Polar residues" evidence="1">
    <location>
        <begin position="58"/>
        <end position="72"/>
    </location>
</feature>
<feature type="compositionally biased region" description="Basic and acidic residues" evidence="1">
    <location>
        <begin position="1"/>
        <end position="24"/>
    </location>
</feature>
<proteinExistence type="predicted"/>
<evidence type="ECO:0000313" key="3">
    <source>
        <dbReference type="Proteomes" id="UP000754883"/>
    </source>
</evidence>
<reference evidence="2" key="1">
    <citation type="submission" date="2021-10" db="EMBL/GenBank/DDBJ databases">
        <authorList>
            <person name="Piombo E."/>
        </authorList>
    </citation>
    <scope>NUCLEOTIDE SEQUENCE</scope>
</reference>
<protein>
    <recommendedName>
        <fullName evidence="4">BTB domain transcription factor</fullName>
    </recommendedName>
</protein>
<accession>A0A9N9UGF4</accession>
<dbReference type="OrthoDB" id="1028014at2759"/>
<comment type="caution">
    <text evidence="2">The sequence shown here is derived from an EMBL/GenBank/DDBJ whole genome shotgun (WGS) entry which is preliminary data.</text>
</comment>
<keyword evidence="3" id="KW-1185">Reference proteome</keyword>
<dbReference type="PANTHER" id="PTHR34776">
    <property type="entry name" value="F17F16.3 PROTEIN"/>
    <property type="match status" value="1"/>
</dbReference>
<evidence type="ECO:0008006" key="4">
    <source>
        <dbReference type="Google" id="ProtNLM"/>
    </source>
</evidence>
<dbReference type="Proteomes" id="UP000754883">
    <property type="component" value="Unassembled WGS sequence"/>
</dbReference>
<organism evidence="2 3">
    <name type="scientific">Clonostachys byssicola</name>
    <dbReference type="NCBI Taxonomy" id="160290"/>
    <lineage>
        <taxon>Eukaryota</taxon>
        <taxon>Fungi</taxon>
        <taxon>Dikarya</taxon>
        <taxon>Ascomycota</taxon>
        <taxon>Pezizomycotina</taxon>
        <taxon>Sordariomycetes</taxon>
        <taxon>Hypocreomycetidae</taxon>
        <taxon>Hypocreales</taxon>
        <taxon>Bionectriaceae</taxon>
        <taxon>Clonostachys</taxon>
    </lineage>
</organism>
<evidence type="ECO:0000313" key="2">
    <source>
        <dbReference type="EMBL" id="CAG9988806.1"/>
    </source>
</evidence>
<dbReference type="PANTHER" id="PTHR34776:SF1">
    <property type="entry name" value="F17F16.3 PROTEIN"/>
    <property type="match status" value="1"/>
</dbReference>
<feature type="region of interest" description="Disordered" evidence="1">
    <location>
        <begin position="1"/>
        <end position="80"/>
    </location>
</feature>
<sequence>MARSNHQEGDQSKTGQKHETDHEAPPSARRVKTEKQQTLEESLSNEKSPEKEKADDPASNQVDKSEAQQQSAVRLGEEPDVPPSILEKGIIYFFIRGRVNIDDPKTVEDVARTFILLRPIEKDAKLGDGPIGDARNNRLLALPKKTLPLSGKDRFMIFVEKSNASFENLKKSFLAGADYETKTAGTRHTPAATPVGEGVYALTTTGRESHLAYMLTIPEKLDSAQKDLGIKEKGSFIISTKNPNYGGPAHARLPEKPKFPKEVIDEFRSLRWLPSKPIHLDYPNAQLLLVGESSGIEKALEPQEKDDENGAQKPEEFIESLAEEDLERMRHLTGQQSESIYADLQAQAEGYPRLKTTF</sequence>
<feature type="compositionally biased region" description="Basic and acidic residues" evidence="1">
    <location>
        <begin position="47"/>
        <end position="56"/>
    </location>
</feature>
<gene>
    <name evidence="2" type="ORF">CBYS24578_00014217</name>
</gene>
<dbReference type="EMBL" id="CABFNO020001454">
    <property type="protein sequence ID" value="CAG9988806.1"/>
    <property type="molecule type" value="Genomic_DNA"/>
</dbReference>
<name>A0A9N9UGF4_9HYPO</name>
<dbReference type="AlphaFoldDB" id="A0A9N9UGF4"/>